<dbReference type="InterPro" id="IPR029063">
    <property type="entry name" value="SAM-dependent_MTases_sf"/>
</dbReference>
<dbReference type="PANTHER" id="PTHR10631:SF3">
    <property type="entry name" value="TRNA (GUANINE(26)-N(2))-DIMETHYLTRANSFERASE"/>
    <property type="match status" value="1"/>
</dbReference>
<dbReference type="NCBIfam" id="TIGR00308">
    <property type="entry name" value="TRM1"/>
    <property type="match status" value="1"/>
</dbReference>
<reference evidence="9 10" key="1">
    <citation type="journal article" date="2014" name="Int. J. Syst. Evol. Microbiol.">
        <title>Nitrososphaera viennensis gen. nov., sp. nov., an aerobic and mesophilic, ammonia-oxidizing archaeon from soil and a member of the archaeal phylum Thaumarchaeota.</title>
        <authorList>
            <person name="Stieglmeier M."/>
            <person name="Klingl A."/>
            <person name="Alves R.J."/>
            <person name="Rittmann S.K."/>
            <person name="Melcher M."/>
            <person name="Leisch N."/>
            <person name="Schleper C."/>
        </authorList>
    </citation>
    <scope>NUCLEOTIDE SEQUENCE [LARGE SCALE GENOMIC DNA]</scope>
    <source>
        <strain evidence="9">EN76</strain>
    </source>
</reference>
<dbReference type="InterPro" id="IPR042296">
    <property type="entry name" value="tRNA_met_Trm1_C"/>
</dbReference>
<keyword evidence="3 8" id="KW-0808">Transferase</keyword>
<keyword evidence="10" id="KW-1185">Reference proteome</keyword>
<evidence type="ECO:0000256" key="8">
    <source>
        <dbReference type="PROSITE-ProRule" id="PRU00958"/>
    </source>
</evidence>
<dbReference type="GO" id="GO:0002940">
    <property type="term" value="P:tRNA N2-guanine methylation"/>
    <property type="evidence" value="ECO:0007669"/>
    <property type="project" value="TreeGrafter"/>
</dbReference>
<comment type="similarity">
    <text evidence="8">Belongs to the class I-like SAM-binding methyltransferase superfamily. Trm1 family.</text>
</comment>
<dbReference type="GO" id="GO:0000049">
    <property type="term" value="F:tRNA binding"/>
    <property type="evidence" value="ECO:0007669"/>
    <property type="project" value="UniProtKB-UniRule"/>
</dbReference>
<dbReference type="SUPFAM" id="SSF53335">
    <property type="entry name" value="S-adenosyl-L-methionine-dependent methyltransferases"/>
    <property type="match status" value="1"/>
</dbReference>
<evidence type="ECO:0000256" key="6">
    <source>
        <dbReference type="ARBA" id="ARBA00022884"/>
    </source>
</evidence>
<dbReference type="EMBL" id="CP007536">
    <property type="protein sequence ID" value="AIC16004.1"/>
    <property type="molecule type" value="Genomic_DNA"/>
</dbReference>
<sequence length="422" mass="46693">MVLLLVACIIDHIDIEVIWRPTNSHDSACAYNNKYRMKQPSCMDGFVETVECKTRLLVPALSLTERVPPKVPAFFNPAAKQSRDLSILAYRAFAPRLKKEKTLADGFTGIGARALRVAVEVPEIEQVFANDANPTAIEAARKSAELNGVSGKCRFSVNEVCKFLMKGNDSEERFGIVDLDPFGTPARHVDCVLRAALDDGLVSITATDTAVLCGVYPEVCLRRYYGRPLNNSYGNETALRLLTSLIALTASRLELAIKPVFSHATMHYLRVYAQVSVSSSEANDVYASIGHVMHCFNCGHRLATAEYDGNARCELCQKKLRVGGQLWTGPLHEKGFVAKMKEQAGKDEKSKKVLDAALDEIDDVPYYFKADEISSKLRTNPHSIPKIIEKLRAAGYKASKTSLNFGAFKTDARLDRIIDVLR</sequence>
<gene>
    <name evidence="9" type="primary">trm</name>
    <name evidence="9" type="ORF">NVIE_017420</name>
</gene>
<evidence type="ECO:0000256" key="7">
    <source>
        <dbReference type="ARBA" id="ARBA00039099"/>
    </source>
</evidence>
<dbReference type="Pfam" id="PF02005">
    <property type="entry name" value="TRM"/>
    <property type="match status" value="1"/>
</dbReference>
<dbReference type="PANTHER" id="PTHR10631">
    <property type="entry name" value="N 2 ,N 2 -DIMETHYLGUANOSINE TRNA METHYLTRANSFERASE"/>
    <property type="match status" value="1"/>
</dbReference>
<dbReference type="GO" id="GO:0160104">
    <property type="term" value="F:tRNA (guanine(26)-N2)-dimethyltransferase activity"/>
    <property type="evidence" value="ECO:0007669"/>
    <property type="project" value="UniProtKB-EC"/>
</dbReference>
<keyword evidence="5 8" id="KW-0819">tRNA processing</keyword>
<evidence type="ECO:0000256" key="4">
    <source>
        <dbReference type="ARBA" id="ARBA00022691"/>
    </source>
</evidence>
<dbReference type="Gene3D" id="3.30.56.70">
    <property type="entry name" value="N2,N2-dimethylguanosine tRNA methyltransferase, C-terminal domain"/>
    <property type="match status" value="1"/>
</dbReference>
<accession>A0A060HHD9</accession>
<name>A0A060HHD9_9ARCH</name>
<keyword evidence="6 8" id="KW-0694">RNA-binding</keyword>
<dbReference type="KEGG" id="nvn:NVIE_017420"/>
<keyword evidence="2 8" id="KW-0489">Methyltransferase</keyword>
<dbReference type="AlphaFoldDB" id="A0A060HHD9"/>
<organism evidence="9 10">
    <name type="scientific">Nitrososphaera viennensis EN76</name>
    <dbReference type="NCBI Taxonomy" id="926571"/>
    <lineage>
        <taxon>Archaea</taxon>
        <taxon>Nitrososphaerota</taxon>
        <taxon>Nitrososphaeria</taxon>
        <taxon>Nitrososphaerales</taxon>
        <taxon>Nitrososphaeraceae</taxon>
        <taxon>Nitrososphaera</taxon>
    </lineage>
</organism>
<dbReference type="PROSITE" id="PS51626">
    <property type="entry name" value="SAM_MT_TRM1"/>
    <property type="match status" value="1"/>
</dbReference>
<dbReference type="InterPro" id="IPR002905">
    <property type="entry name" value="Trm1"/>
</dbReference>
<evidence type="ECO:0000256" key="3">
    <source>
        <dbReference type="ARBA" id="ARBA00022679"/>
    </source>
</evidence>
<protein>
    <recommendedName>
        <fullName evidence="7">tRNA (guanine(26)-N(2))-dimethyltransferase</fullName>
        <ecNumber evidence="7">2.1.1.216</ecNumber>
    </recommendedName>
</protein>
<evidence type="ECO:0000313" key="10">
    <source>
        <dbReference type="Proteomes" id="UP000027093"/>
    </source>
</evidence>
<dbReference type="EC" id="2.1.1.216" evidence="7"/>
<dbReference type="Proteomes" id="UP000027093">
    <property type="component" value="Chromosome"/>
</dbReference>
<keyword evidence="1 8" id="KW-0820">tRNA-binding</keyword>
<dbReference type="Gene3D" id="3.40.50.150">
    <property type="entry name" value="Vaccinia Virus protein VP39"/>
    <property type="match status" value="1"/>
</dbReference>
<dbReference type="STRING" id="926571.NVIE_017420"/>
<keyword evidence="4 8" id="KW-0949">S-adenosyl-L-methionine</keyword>
<dbReference type="HOGENOM" id="CLU_010862_5_1_2"/>
<evidence type="ECO:0000256" key="2">
    <source>
        <dbReference type="ARBA" id="ARBA00022603"/>
    </source>
</evidence>
<evidence type="ECO:0000256" key="1">
    <source>
        <dbReference type="ARBA" id="ARBA00022555"/>
    </source>
</evidence>
<evidence type="ECO:0000313" key="9">
    <source>
        <dbReference type="EMBL" id="AIC16004.1"/>
    </source>
</evidence>
<proteinExistence type="inferred from homology"/>
<evidence type="ECO:0000256" key="5">
    <source>
        <dbReference type="ARBA" id="ARBA00022694"/>
    </source>
</evidence>